<dbReference type="PANTHER" id="PTHR24321:SF8">
    <property type="entry name" value="ESTRADIOL 17-BETA-DEHYDROGENASE 8-RELATED"/>
    <property type="match status" value="1"/>
</dbReference>
<evidence type="ECO:0000256" key="1">
    <source>
        <dbReference type="ARBA" id="ARBA00006484"/>
    </source>
</evidence>
<dbReference type="PRINTS" id="PR00081">
    <property type="entry name" value="GDHRDH"/>
</dbReference>
<accession>A0A1G8H1N6</accession>
<dbReference type="FunFam" id="3.40.50.720:FF:000084">
    <property type="entry name" value="Short-chain dehydrogenase reductase"/>
    <property type="match status" value="1"/>
</dbReference>
<sequence length="254" mass="26280">MSKQVALITGGATGIGKAVALKLAAQGVNVIMSGRRAEVGEAAVAEVSAAASDGAQVRFVQNDVPDEAAVKSMIDGIVAEFGRLDMAVNNAGLSNETGTLVQSSSDNYRAMVETNIMGVYYSMKHELTQMERQGKGAIVNLASIAGLNGIAWAGPYGSTKHAVVGLTKSSALDHATQGIRVNGVAPGAIRTDIIAAQLEGGDPNYNEASIAAMHPMNRLGRPEEVANAICWLLSDEASFVTGHILNVDGGFQAK</sequence>
<dbReference type="AlphaFoldDB" id="A0A1G8H1N6"/>
<dbReference type="STRING" id="83767.SAMN05660652_02708"/>
<reference evidence="3 4" key="1">
    <citation type="submission" date="2016-10" db="EMBL/GenBank/DDBJ databases">
        <authorList>
            <person name="de Groot N.N."/>
        </authorList>
    </citation>
    <scope>NUCLEOTIDE SEQUENCE [LARGE SCALE GENOMIC DNA]</scope>
    <source>
        <strain evidence="3 4">DSM 5885</strain>
    </source>
</reference>
<dbReference type="PANTHER" id="PTHR24321">
    <property type="entry name" value="DEHYDROGENASES, SHORT CHAIN"/>
    <property type="match status" value="1"/>
</dbReference>
<dbReference type="PRINTS" id="PR00080">
    <property type="entry name" value="SDRFAMILY"/>
</dbReference>
<dbReference type="EMBL" id="FNCY01000011">
    <property type="protein sequence ID" value="SDI00441.1"/>
    <property type="molecule type" value="Genomic_DNA"/>
</dbReference>
<comment type="similarity">
    <text evidence="1">Belongs to the short-chain dehydrogenases/reductases (SDR) family.</text>
</comment>
<dbReference type="GO" id="GO:0016491">
    <property type="term" value="F:oxidoreductase activity"/>
    <property type="evidence" value="ECO:0007669"/>
    <property type="project" value="UniProtKB-KW"/>
</dbReference>
<keyword evidence="4" id="KW-1185">Reference proteome</keyword>
<dbReference type="SUPFAM" id="SSF51735">
    <property type="entry name" value="NAD(P)-binding Rossmann-fold domains"/>
    <property type="match status" value="1"/>
</dbReference>
<evidence type="ECO:0000313" key="3">
    <source>
        <dbReference type="EMBL" id="SDI00441.1"/>
    </source>
</evidence>
<gene>
    <name evidence="3" type="ORF">SAMN05660652_02708</name>
</gene>
<proteinExistence type="inferred from homology"/>
<organism evidence="3 4">
    <name type="scientific">Propionivibrio dicarboxylicus</name>
    <dbReference type="NCBI Taxonomy" id="83767"/>
    <lineage>
        <taxon>Bacteria</taxon>
        <taxon>Pseudomonadati</taxon>
        <taxon>Pseudomonadota</taxon>
        <taxon>Betaproteobacteria</taxon>
        <taxon>Rhodocyclales</taxon>
        <taxon>Rhodocyclaceae</taxon>
        <taxon>Propionivibrio</taxon>
    </lineage>
</organism>
<dbReference type="RefSeq" id="WP_091938449.1">
    <property type="nucleotide sequence ID" value="NZ_FNCY01000011.1"/>
</dbReference>
<dbReference type="Proteomes" id="UP000198607">
    <property type="component" value="Unassembled WGS sequence"/>
</dbReference>
<protein>
    <submittedName>
        <fullName evidence="3">NAD(P)-dependent dehydrogenase, short-chain alcohol dehydrogenase family</fullName>
    </submittedName>
</protein>
<dbReference type="InterPro" id="IPR036291">
    <property type="entry name" value="NAD(P)-bd_dom_sf"/>
</dbReference>
<keyword evidence="2" id="KW-0560">Oxidoreductase</keyword>
<evidence type="ECO:0000313" key="4">
    <source>
        <dbReference type="Proteomes" id="UP000198607"/>
    </source>
</evidence>
<dbReference type="Gene3D" id="3.40.50.720">
    <property type="entry name" value="NAD(P)-binding Rossmann-like Domain"/>
    <property type="match status" value="1"/>
</dbReference>
<dbReference type="OrthoDB" id="7064009at2"/>
<name>A0A1G8H1N6_9RHOO</name>
<dbReference type="NCBIfam" id="NF005559">
    <property type="entry name" value="PRK07231.1"/>
    <property type="match status" value="1"/>
</dbReference>
<evidence type="ECO:0000256" key="2">
    <source>
        <dbReference type="ARBA" id="ARBA00023002"/>
    </source>
</evidence>
<dbReference type="Pfam" id="PF13561">
    <property type="entry name" value="adh_short_C2"/>
    <property type="match status" value="1"/>
</dbReference>
<dbReference type="InterPro" id="IPR002347">
    <property type="entry name" value="SDR_fam"/>
</dbReference>
<dbReference type="CDD" id="cd05233">
    <property type="entry name" value="SDR_c"/>
    <property type="match status" value="1"/>
</dbReference>